<comment type="caution">
    <text evidence="3">The sequence shown here is derived from an EMBL/GenBank/DDBJ whole genome shotgun (WGS) entry which is preliminary data.</text>
</comment>
<feature type="coiled-coil region" evidence="1">
    <location>
        <begin position="4"/>
        <end position="31"/>
    </location>
</feature>
<evidence type="ECO:0000256" key="1">
    <source>
        <dbReference type="SAM" id="Coils"/>
    </source>
</evidence>
<keyword evidence="2" id="KW-0472">Membrane</keyword>
<keyword evidence="1" id="KW-0175">Coiled coil</keyword>
<dbReference type="OrthoDB" id="961110at2"/>
<dbReference type="Pfam" id="PF07332">
    <property type="entry name" value="Phage_holin_3_6"/>
    <property type="match status" value="1"/>
</dbReference>
<dbReference type="EMBL" id="BLAX01000001">
    <property type="protein sequence ID" value="GET33902.1"/>
    <property type="molecule type" value="Genomic_DNA"/>
</dbReference>
<keyword evidence="2" id="KW-1133">Transmembrane helix</keyword>
<gene>
    <name evidence="3" type="ORF">PbJCM13498_27650</name>
</gene>
<dbReference type="Proteomes" id="UP000391834">
    <property type="component" value="Unassembled WGS sequence"/>
</dbReference>
<accession>A0A5M4B164</accession>
<name>A0A5M4B164_9BACT</name>
<protein>
    <recommendedName>
        <fullName evidence="5">Competence protein</fullName>
    </recommendedName>
</protein>
<evidence type="ECO:0000313" key="4">
    <source>
        <dbReference type="Proteomes" id="UP000391834"/>
    </source>
</evidence>
<proteinExistence type="predicted"/>
<evidence type="ECO:0008006" key="5">
    <source>
        <dbReference type="Google" id="ProtNLM"/>
    </source>
</evidence>
<reference evidence="3 4" key="1">
    <citation type="submission" date="2019-10" db="EMBL/GenBank/DDBJ databases">
        <title>Prolixibacter strains distinguished by the presence of nitrate reductase genes were adept at nitrate-dependent anaerobic corrosion of metallic iron and carbon steel.</title>
        <authorList>
            <person name="Iino T."/>
            <person name="Shono N."/>
            <person name="Ito K."/>
            <person name="Nakamura R."/>
            <person name="Sueoka K."/>
            <person name="Harayama S."/>
            <person name="Ohkuma M."/>
        </authorList>
    </citation>
    <scope>NUCLEOTIDE SEQUENCE [LARGE SCALE GENOMIC DNA]</scope>
    <source>
        <strain evidence="3 4">JCM 13498</strain>
    </source>
</reference>
<dbReference type="InterPro" id="IPR009937">
    <property type="entry name" value="Phage_holin_3_6"/>
</dbReference>
<keyword evidence="4" id="KW-1185">Reference proteome</keyword>
<dbReference type="AlphaFoldDB" id="A0A5M4B164"/>
<feature type="transmembrane region" description="Helical" evidence="2">
    <location>
        <begin position="49"/>
        <end position="72"/>
    </location>
</feature>
<keyword evidence="2" id="KW-0812">Transmembrane</keyword>
<evidence type="ECO:0000313" key="3">
    <source>
        <dbReference type="EMBL" id="GET33902.1"/>
    </source>
</evidence>
<organism evidence="3 4">
    <name type="scientific">Prolixibacter bellariivorans</name>
    <dbReference type="NCBI Taxonomy" id="314319"/>
    <lineage>
        <taxon>Bacteria</taxon>
        <taxon>Pseudomonadati</taxon>
        <taxon>Bacteroidota</taxon>
        <taxon>Bacteroidia</taxon>
        <taxon>Marinilabiliales</taxon>
        <taxon>Prolixibacteraceae</taxon>
        <taxon>Prolixibacter</taxon>
    </lineage>
</organism>
<evidence type="ECO:0000256" key="2">
    <source>
        <dbReference type="SAM" id="Phobius"/>
    </source>
</evidence>
<feature type="transmembrane region" description="Helical" evidence="2">
    <location>
        <begin position="78"/>
        <end position="97"/>
    </location>
</feature>
<sequence length="128" mass="14823">MLMKDNLTEDAEKLSQNLKEYVSARIELQKLTFVEESTRVFSRFFSTTIIWLLAILVLFFASIGLAILIGQWLENPALGFFILAAGLVVFGLIFYLLSRKWIEQSVLSNIYNMVFSQKKMQEDDDEKE</sequence>